<reference evidence="6" key="1">
    <citation type="submission" date="2017-01" db="EMBL/GenBank/DDBJ databases">
        <authorList>
            <person name="Varghese N."/>
            <person name="Submissions S."/>
        </authorList>
    </citation>
    <scope>NUCLEOTIDE SEQUENCE [LARGE SCALE GENOMIC DNA]</scope>
    <source>
        <strain evidence="6">DSM 24913</strain>
    </source>
</reference>
<name>A0A1N7N344_9GAMM</name>
<keyword evidence="3" id="KW-0472">Membrane</keyword>
<dbReference type="STRING" id="484498.SAMN05421686_106156"/>
<proteinExistence type="predicted"/>
<dbReference type="OrthoDB" id="507476at2"/>
<dbReference type="Gene3D" id="1.25.40.10">
    <property type="entry name" value="Tetratricopeptide repeat domain"/>
    <property type="match status" value="2"/>
</dbReference>
<keyword evidence="3" id="KW-1133">Transmembrane helix</keyword>
<dbReference type="AlphaFoldDB" id="A0A1N7N344"/>
<evidence type="ECO:0000313" key="6">
    <source>
        <dbReference type="Proteomes" id="UP000185639"/>
    </source>
</evidence>
<dbReference type="SUPFAM" id="SSF48452">
    <property type="entry name" value="TPR-like"/>
    <property type="match status" value="1"/>
</dbReference>
<keyword evidence="3" id="KW-0812">Transmembrane</keyword>
<dbReference type="InterPro" id="IPR041166">
    <property type="entry name" value="Rubredoxin_2"/>
</dbReference>
<dbReference type="PROSITE" id="PS50005">
    <property type="entry name" value="TPR"/>
    <property type="match status" value="1"/>
</dbReference>
<organism evidence="5 6">
    <name type="scientific">Thalassolituus maritimus</name>
    <dbReference type="NCBI Taxonomy" id="484498"/>
    <lineage>
        <taxon>Bacteria</taxon>
        <taxon>Pseudomonadati</taxon>
        <taxon>Pseudomonadota</taxon>
        <taxon>Gammaproteobacteria</taxon>
        <taxon>Oceanospirillales</taxon>
        <taxon>Oceanospirillaceae</taxon>
        <taxon>Thalassolituus</taxon>
    </lineage>
</organism>
<feature type="repeat" description="TPR" evidence="2">
    <location>
        <begin position="218"/>
        <end position="251"/>
    </location>
</feature>
<dbReference type="SMART" id="SM00028">
    <property type="entry name" value="TPR"/>
    <property type="match status" value="4"/>
</dbReference>
<gene>
    <name evidence="5" type="ORF">SAMN05421686_106156</name>
</gene>
<keyword evidence="2" id="KW-0802">TPR repeat</keyword>
<accession>A0A1N7N344</accession>
<sequence>MLSAELFDTALLYILLLAAVALGWTLGYRYAQQGKKVNYPDWIPSVDYLLAESNDAALEKLIKIDQMDDESIDLLLKLGKSLRDKGELDRAMHLHQKLFARADLERSALYAIQFELACDYSAAGLLDRAERILRELLAAKGRNSDRAATLLIELLEEEGEWSNILELYKDKKLPTTARLSRRVSHAVCELAERALKKSDFLEVQQLCKQALKIDSACARAYVVQGDLAFGQNEYREAVRCYLKAAEIDESSVVSVVERMTEAFSISGDKEGLKTHLHDQWARTGYVPALMASMGVVVTQGAPEEAVSRILDELRLRPSNQGFLALAELVVTQRQQLDKSQLLQLYDILRGIVAVEPKFVCSNCGFKAKEPHWRCPSCKDWASIRPFVPSPVQKKPDI</sequence>
<dbReference type="Proteomes" id="UP000185639">
    <property type="component" value="Unassembled WGS sequence"/>
</dbReference>
<evidence type="ECO:0000259" key="4">
    <source>
        <dbReference type="Pfam" id="PF18073"/>
    </source>
</evidence>
<dbReference type="InterPro" id="IPR019734">
    <property type="entry name" value="TPR_rpt"/>
</dbReference>
<dbReference type="EMBL" id="FTOH01000006">
    <property type="protein sequence ID" value="SIS92833.1"/>
    <property type="molecule type" value="Genomic_DNA"/>
</dbReference>
<evidence type="ECO:0000256" key="1">
    <source>
        <dbReference type="ARBA" id="ARBA00022723"/>
    </source>
</evidence>
<keyword evidence="1" id="KW-0479">Metal-binding</keyword>
<dbReference type="InterPro" id="IPR011990">
    <property type="entry name" value="TPR-like_helical_dom_sf"/>
</dbReference>
<keyword evidence="6" id="KW-1185">Reference proteome</keyword>
<dbReference type="GO" id="GO:0046872">
    <property type="term" value="F:metal ion binding"/>
    <property type="evidence" value="ECO:0007669"/>
    <property type="project" value="UniProtKB-KW"/>
</dbReference>
<feature type="domain" description="LapB rubredoxin metal binding" evidence="4">
    <location>
        <begin position="358"/>
        <end position="385"/>
    </location>
</feature>
<dbReference type="RefSeq" id="WP_076516036.1">
    <property type="nucleotide sequence ID" value="NZ_FTOH01000006.1"/>
</dbReference>
<feature type="transmembrane region" description="Helical" evidence="3">
    <location>
        <begin position="6"/>
        <end position="26"/>
    </location>
</feature>
<protein>
    <submittedName>
        <fullName evidence="5">Lipopolysaccharide biosynthesis regulator YciM, contains six TPR domains and a predicted metal-binding C-terminal domain</fullName>
    </submittedName>
</protein>
<evidence type="ECO:0000256" key="2">
    <source>
        <dbReference type="PROSITE-ProRule" id="PRU00339"/>
    </source>
</evidence>
<dbReference type="Pfam" id="PF18073">
    <property type="entry name" value="Zn_ribbon_LapB"/>
    <property type="match status" value="1"/>
</dbReference>
<evidence type="ECO:0000313" key="5">
    <source>
        <dbReference type="EMBL" id="SIS92833.1"/>
    </source>
</evidence>
<evidence type="ECO:0000256" key="3">
    <source>
        <dbReference type="SAM" id="Phobius"/>
    </source>
</evidence>